<comment type="caution">
    <text evidence="3">The sequence shown here is derived from an EMBL/GenBank/DDBJ whole genome shotgun (WGS) entry which is preliminary data.</text>
</comment>
<keyword evidence="2" id="KW-1133">Transmembrane helix</keyword>
<feature type="compositionally biased region" description="Low complexity" evidence="1">
    <location>
        <begin position="329"/>
        <end position="343"/>
    </location>
</feature>
<evidence type="ECO:0000256" key="2">
    <source>
        <dbReference type="SAM" id="Phobius"/>
    </source>
</evidence>
<evidence type="ECO:0000313" key="3">
    <source>
        <dbReference type="EMBL" id="EHL11557.1"/>
    </source>
</evidence>
<feature type="compositionally biased region" description="Low complexity" evidence="1">
    <location>
        <begin position="293"/>
        <end position="315"/>
    </location>
</feature>
<keyword evidence="2" id="KW-0472">Membrane</keyword>
<accession>G9WVF6</accession>
<dbReference type="PATRIC" id="fig|796944.3.peg.1619"/>
<feature type="transmembrane region" description="Helical" evidence="2">
    <location>
        <begin position="50"/>
        <end position="74"/>
    </location>
</feature>
<dbReference type="Proteomes" id="UP000003527">
    <property type="component" value="Unassembled WGS sequence"/>
</dbReference>
<keyword evidence="2" id="KW-0812">Transmembrane</keyword>
<evidence type="ECO:0000313" key="4">
    <source>
        <dbReference type="Proteomes" id="UP000003527"/>
    </source>
</evidence>
<sequence length="343" mass="38353">MGKIVDNLDDVAKLLSKKSEQKIILKKRNQSQRILRNKRNKREHNEDRKIMLIPVLIIVLILLIKFLEALGLGVPLTPKNKIIASASEMQSPSNLEEEKKDDSLKEYNDDVLEKFFREYFQAKLTADVETLYRLSGVTNQSTEQTNKLKAQLKTQSGYIEAYEDIKTYAVPGIGENEKLVFLQYKVRFRRAKTAAPAIMYCYIKVNEANAFELVENKTPEQTKFVYDYIQTHQEVKDLINAVDSQLLEALSSDSRLAVLYDAFQTGRIYKEDQASIDSEVSLIEMDENGPTVSESESSSESDGTSSLSTESEGSEQNAASESSETAVIETSAGTAATETSGGA</sequence>
<evidence type="ECO:0000256" key="1">
    <source>
        <dbReference type="SAM" id="MobiDB-lite"/>
    </source>
</evidence>
<dbReference type="HOGENOM" id="CLU_060941_0_0_9"/>
<feature type="region of interest" description="Disordered" evidence="1">
    <location>
        <begin position="287"/>
        <end position="343"/>
    </location>
</feature>
<reference evidence="3 4" key="1">
    <citation type="submission" date="2011-08" db="EMBL/GenBank/DDBJ databases">
        <title>The Genome Sequence of Oribacterium sp. ACB7.</title>
        <authorList>
            <consortium name="The Broad Institute Genome Sequencing Platform"/>
            <person name="Earl A."/>
            <person name="Ward D."/>
            <person name="Feldgarden M."/>
            <person name="Gevers D."/>
            <person name="Sizova M."/>
            <person name="Hazen A."/>
            <person name="Epstein S."/>
            <person name="Young S.K."/>
            <person name="Zeng Q."/>
            <person name="Gargeya S."/>
            <person name="Fitzgerald M."/>
            <person name="Haas B."/>
            <person name="Abouelleil A."/>
            <person name="Alvarado L."/>
            <person name="Arachchi H.M."/>
            <person name="Berlin A."/>
            <person name="Brown A."/>
            <person name="Chapman S.B."/>
            <person name="Chen Z."/>
            <person name="Dunbar C."/>
            <person name="Freedman E."/>
            <person name="Gearin G."/>
            <person name="Gellesch M."/>
            <person name="Goldberg J."/>
            <person name="Griggs A."/>
            <person name="Gujja S."/>
            <person name="Heiman D."/>
            <person name="Howarth C."/>
            <person name="Larson L."/>
            <person name="Lui A."/>
            <person name="MacDonald P.J.P."/>
            <person name="Montmayeur A."/>
            <person name="Murphy C."/>
            <person name="Neiman D."/>
            <person name="Pearson M."/>
            <person name="Priest M."/>
            <person name="Roberts A."/>
            <person name="Saif S."/>
            <person name="Shea T."/>
            <person name="Shenoy N."/>
            <person name="Sisk P."/>
            <person name="Stolte C."/>
            <person name="Sykes S."/>
            <person name="Wortman J."/>
            <person name="Nusbaum C."/>
            <person name="Birren B."/>
        </authorList>
    </citation>
    <scope>NUCLEOTIDE SEQUENCE [LARGE SCALE GENOMIC DNA]</scope>
    <source>
        <strain evidence="3 4">ACB7</strain>
    </source>
</reference>
<feature type="compositionally biased region" description="Polar residues" evidence="1">
    <location>
        <begin position="316"/>
        <end position="325"/>
    </location>
</feature>
<gene>
    <name evidence="3" type="ORF">HMPREF9624_00890</name>
</gene>
<dbReference type="AlphaFoldDB" id="G9WVF6"/>
<protein>
    <submittedName>
        <fullName evidence="3">Uncharacterized protein</fullName>
    </submittedName>
</protein>
<proteinExistence type="predicted"/>
<organism evidence="3 4">
    <name type="scientific">Oribacterium asaccharolyticum ACB7</name>
    <dbReference type="NCBI Taxonomy" id="796944"/>
    <lineage>
        <taxon>Bacteria</taxon>
        <taxon>Bacillati</taxon>
        <taxon>Bacillota</taxon>
        <taxon>Clostridia</taxon>
        <taxon>Lachnospirales</taxon>
        <taxon>Lachnospiraceae</taxon>
        <taxon>Oribacterium</taxon>
    </lineage>
</organism>
<name>G9WVF6_9FIRM</name>
<dbReference type="EMBL" id="AFZD01000017">
    <property type="protein sequence ID" value="EHL11557.1"/>
    <property type="molecule type" value="Genomic_DNA"/>
</dbReference>
<dbReference type="RefSeq" id="WP_009536721.1">
    <property type="nucleotide sequence ID" value="NZ_JH414504.1"/>
</dbReference>
<keyword evidence="4" id="KW-1185">Reference proteome</keyword>